<organism evidence="1 2">
    <name type="scientific">Halteria grandinella</name>
    <dbReference type="NCBI Taxonomy" id="5974"/>
    <lineage>
        <taxon>Eukaryota</taxon>
        <taxon>Sar</taxon>
        <taxon>Alveolata</taxon>
        <taxon>Ciliophora</taxon>
        <taxon>Intramacronucleata</taxon>
        <taxon>Spirotrichea</taxon>
        <taxon>Stichotrichia</taxon>
        <taxon>Sporadotrichida</taxon>
        <taxon>Halteriidae</taxon>
        <taxon>Halteria</taxon>
    </lineage>
</organism>
<dbReference type="Proteomes" id="UP000785679">
    <property type="component" value="Unassembled WGS sequence"/>
</dbReference>
<gene>
    <name evidence="1" type="ORF">FGO68_gene475</name>
</gene>
<dbReference type="EMBL" id="RRYP01006875">
    <property type="protein sequence ID" value="TNV80908.1"/>
    <property type="molecule type" value="Genomic_DNA"/>
</dbReference>
<evidence type="ECO:0000313" key="2">
    <source>
        <dbReference type="Proteomes" id="UP000785679"/>
    </source>
</evidence>
<reference evidence="1" key="1">
    <citation type="submission" date="2019-06" db="EMBL/GenBank/DDBJ databases">
        <authorList>
            <person name="Zheng W."/>
        </authorList>
    </citation>
    <scope>NUCLEOTIDE SEQUENCE</scope>
    <source>
        <strain evidence="1">QDHG01</strain>
    </source>
</reference>
<dbReference type="AlphaFoldDB" id="A0A8J8NTN6"/>
<name>A0A8J8NTN6_HALGN</name>
<sequence length="581" mass="68028">MELNCLEVYDEQFLDKDCLTALVQVHLDAVSIQEEMYQLTGRKVSLNCDRIKENATVMMKERIKQTQNTKAKIDKAFEQTNRLKLQTQLELQTFQDKQITLSQQIFASKGLQKILERLSTSPFHSESELLTIYDLIETDYTALFHEEFKQKTVQLEKHLHELRMLDLLEIRTQKYPNKATMFNLALVFTLLNPQRYRYFKKELANLCQRQDDNAFWMKQIMVEFAQPSQFMERLKTLISDQISNDRIRDIAISKDIWMLQFQYSEQWLTNSQLIPKSKSRVSEFSQSLVKLVIELMDHQYILTQLSMIGEYLQSTKSSFTNALETLQQIEISLKQRLDQHNKSFDIDSNKASQFKINQLLENLKADCELMSTSTKIKVLSLQFTALIIYGSQMTKQYRLLFHKRVQEIRLSIFGEEGKPVDPQELFPVTFHRMLFLSQSGSMPLFAIDPCGLVKTKYIEAYKRLSNRKIITVLQADPLIGERLSLIKDTKIDLLVIDRCKPNMDLSIIEKVDQFRKQGVRVLFLSNHSQQCIFPQEMLESFMFINLSDSIVSKLRDEDIIVDDSHLFCPKQMLSMSSELNL</sequence>
<evidence type="ECO:0000313" key="1">
    <source>
        <dbReference type="EMBL" id="TNV80908.1"/>
    </source>
</evidence>
<comment type="caution">
    <text evidence="1">The sequence shown here is derived from an EMBL/GenBank/DDBJ whole genome shotgun (WGS) entry which is preliminary data.</text>
</comment>
<proteinExistence type="predicted"/>
<accession>A0A8J8NTN6</accession>
<protein>
    <submittedName>
        <fullName evidence="1">Uncharacterized protein</fullName>
    </submittedName>
</protein>
<keyword evidence="2" id="KW-1185">Reference proteome</keyword>